<accession>C7Q5K5</accession>
<organism evidence="2 3">
    <name type="scientific">Catenulispora acidiphila (strain DSM 44928 / JCM 14897 / NBRC 102108 / NRRL B-24433 / ID139908)</name>
    <dbReference type="NCBI Taxonomy" id="479433"/>
    <lineage>
        <taxon>Bacteria</taxon>
        <taxon>Bacillati</taxon>
        <taxon>Actinomycetota</taxon>
        <taxon>Actinomycetes</taxon>
        <taxon>Catenulisporales</taxon>
        <taxon>Catenulisporaceae</taxon>
        <taxon>Catenulispora</taxon>
    </lineage>
</organism>
<protein>
    <submittedName>
        <fullName evidence="2">Uncharacterized protein</fullName>
    </submittedName>
</protein>
<dbReference type="eggNOG" id="ENOG502ZEHB">
    <property type="taxonomic scope" value="Bacteria"/>
</dbReference>
<dbReference type="OrthoDB" id="3341619at2"/>
<dbReference type="EMBL" id="CP001700">
    <property type="protein sequence ID" value="ACU77816.1"/>
    <property type="molecule type" value="Genomic_DNA"/>
</dbReference>
<evidence type="ECO:0000313" key="2">
    <source>
        <dbReference type="EMBL" id="ACU77816.1"/>
    </source>
</evidence>
<dbReference type="Proteomes" id="UP000000851">
    <property type="component" value="Chromosome"/>
</dbReference>
<dbReference type="HOGENOM" id="CLU_1324453_0_0_11"/>
<proteinExistence type="predicted"/>
<evidence type="ECO:0000313" key="3">
    <source>
        <dbReference type="Proteomes" id="UP000000851"/>
    </source>
</evidence>
<dbReference type="InParanoid" id="C7Q5K5"/>
<name>C7Q5K5_CATAD</name>
<dbReference type="KEGG" id="cai:Caci_9003"/>
<feature type="region of interest" description="Disordered" evidence="1">
    <location>
        <begin position="131"/>
        <end position="162"/>
    </location>
</feature>
<gene>
    <name evidence="2" type="ordered locus">Caci_9003</name>
</gene>
<reference evidence="2 3" key="1">
    <citation type="journal article" date="2009" name="Stand. Genomic Sci.">
        <title>Complete genome sequence of Catenulispora acidiphila type strain (ID 139908).</title>
        <authorList>
            <person name="Copeland A."/>
            <person name="Lapidus A."/>
            <person name="Glavina Del Rio T."/>
            <person name="Nolan M."/>
            <person name="Lucas S."/>
            <person name="Chen F."/>
            <person name="Tice H."/>
            <person name="Cheng J.F."/>
            <person name="Bruce D."/>
            <person name="Goodwin L."/>
            <person name="Pitluck S."/>
            <person name="Mikhailova N."/>
            <person name="Pati A."/>
            <person name="Ivanova N."/>
            <person name="Mavromatis K."/>
            <person name="Chen A."/>
            <person name="Palaniappan K."/>
            <person name="Chain P."/>
            <person name="Land M."/>
            <person name="Hauser L."/>
            <person name="Chang Y.J."/>
            <person name="Jeffries C.D."/>
            <person name="Chertkov O."/>
            <person name="Brettin T."/>
            <person name="Detter J.C."/>
            <person name="Han C."/>
            <person name="Ali Z."/>
            <person name="Tindall B.J."/>
            <person name="Goker M."/>
            <person name="Bristow J."/>
            <person name="Eisen J.A."/>
            <person name="Markowitz V."/>
            <person name="Hugenholtz P."/>
            <person name="Kyrpides N.C."/>
            <person name="Klenk H.P."/>
        </authorList>
    </citation>
    <scope>NUCLEOTIDE SEQUENCE [LARGE SCALE GENOMIC DNA]</scope>
    <source>
        <strain evidence="3">DSM 44928 / JCM 14897 / NBRC 102108 / NRRL B-24433 / ID139908</strain>
    </source>
</reference>
<dbReference type="AlphaFoldDB" id="C7Q5K5"/>
<keyword evidence="3" id="KW-1185">Reference proteome</keyword>
<sequence length="207" mass="23077">MPLHEFAGREVVDRTAMVSYGIGRSTLDAAYANRAETGFPEKATREGRTDYWFTDEWETWFAGHQKEKAARLTEVDRSGDPDDLVYAAEAARIIGWKDAAAVRKAVRDGYLPAASPQDYDGRRPRWRRATLWDAADARTGHGSPRSGPRKSRDPKPATAAYASDERVIALKRRIATGDHPQAVDIAAEHHVSTRTAERWLRAATESS</sequence>
<evidence type="ECO:0000256" key="1">
    <source>
        <dbReference type="SAM" id="MobiDB-lite"/>
    </source>
</evidence>
<dbReference type="RefSeq" id="WP_015797540.1">
    <property type="nucleotide sequence ID" value="NC_013131.1"/>
</dbReference>